<protein>
    <submittedName>
        <fullName evidence="4">L-fuculose-phosphate aldolase</fullName>
        <ecNumber evidence="4">4.1.2.17</ecNumber>
    </submittedName>
</protein>
<proteinExistence type="predicted"/>
<comment type="caution">
    <text evidence="4">The sequence shown here is derived from an EMBL/GenBank/DDBJ whole genome shotgun (WGS) entry which is preliminary data.</text>
</comment>
<evidence type="ECO:0000259" key="3">
    <source>
        <dbReference type="SMART" id="SM01007"/>
    </source>
</evidence>
<dbReference type="EMBL" id="JACIFD010000002">
    <property type="protein sequence ID" value="MBB4070928.1"/>
    <property type="molecule type" value="Genomic_DNA"/>
</dbReference>
<evidence type="ECO:0000313" key="5">
    <source>
        <dbReference type="Proteomes" id="UP000571183"/>
    </source>
</evidence>
<dbReference type="Pfam" id="PF00596">
    <property type="entry name" value="Aldolase_II"/>
    <property type="match status" value="1"/>
</dbReference>
<evidence type="ECO:0000256" key="2">
    <source>
        <dbReference type="ARBA" id="ARBA00023239"/>
    </source>
</evidence>
<dbReference type="Gene3D" id="3.40.225.10">
    <property type="entry name" value="Class II aldolase/adducin N-terminal domain"/>
    <property type="match status" value="1"/>
</dbReference>
<accession>A0A840DLG0</accession>
<feature type="domain" description="Class II aldolase/adducin N-terminal" evidence="3">
    <location>
        <begin position="6"/>
        <end position="180"/>
    </location>
</feature>
<evidence type="ECO:0000256" key="1">
    <source>
        <dbReference type="ARBA" id="ARBA00022723"/>
    </source>
</evidence>
<dbReference type="EC" id="4.1.2.17" evidence="4"/>
<dbReference type="AlphaFoldDB" id="A0A840DLG0"/>
<dbReference type="SMART" id="SM01007">
    <property type="entry name" value="Aldolase_II"/>
    <property type="match status" value="1"/>
</dbReference>
<dbReference type="Proteomes" id="UP000571183">
    <property type="component" value="Unassembled WGS sequence"/>
</dbReference>
<dbReference type="GO" id="GO:0008738">
    <property type="term" value="F:L-fuculose-phosphate aldolase activity"/>
    <property type="evidence" value="ECO:0007669"/>
    <property type="project" value="UniProtKB-EC"/>
</dbReference>
<dbReference type="PANTHER" id="PTHR22789">
    <property type="entry name" value="FUCULOSE PHOSPHATE ALDOLASE"/>
    <property type="match status" value="1"/>
</dbReference>
<dbReference type="GO" id="GO:0005829">
    <property type="term" value="C:cytosol"/>
    <property type="evidence" value="ECO:0007669"/>
    <property type="project" value="TreeGrafter"/>
</dbReference>
<keyword evidence="2 4" id="KW-0456">Lyase</keyword>
<dbReference type="InterPro" id="IPR001303">
    <property type="entry name" value="Aldolase_II/adducin_N"/>
</dbReference>
<dbReference type="GO" id="GO:0019323">
    <property type="term" value="P:pentose catabolic process"/>
    <property type="evidence" value="ECO:0007669"/>
    <property type="project" value="TreeGrafter"/>
</dbReference>
<evidence type="ECO:0000313" key="4">
    <source>
        <dbReference type="EMBL" id="MBB4070928.1"/>
    </source>
</evidence>
<name>A0A840DLG0_9MICO</name>
<organism evidence="4 5">
    <name type="scientific">Canibacter oris</name>
    <dbReference type="NCBI Taxonomy" id="1365628"/>
    <lineage>
        <taxon>Bacteria</taxon>
        <taxon>Bacillati</taxon>
        <taxon>Actinomycetota</taxon>
        <taxon>Actinomycetes</taxon>
        <taxon>Micrococcales</taxon>
        <taxon>Microbacteriaceae</taxon>
        <taxon>Canibacter</taxon>
    </lineage>
</organism>
<keyword evidence="5" id="KW-1185">Reference proteome</keyword>
<dbReference type="InterPro" id="IPR036409">
    <property type="entry name" value="Aldolase_II/adducin_N_sf"/>
</dbReference>
<keyword evidence="1" id="KW-0479">Metal-binding</keyword>
<dbReference type="RefSeq" id="WP_233574320.1">
    <property type="nucleotide sequence ID" value="NZ_JACIFD010000002.1"/>
</dbReference>
<dbReference type="SUPFAM" id="SSF53639">
    <property type="entry name" value="AraD/HMP-PK domain-like"/>
    <property type="match status" value="1"/>
</dbReference>
<dbReference type="InterPro" id="IPR050197">
    <property type="entry name" value="Aldolase_class_II_sugar_metab"/>
</dbReference>
<gene>
    <name evidence="4" type="ORF">F5897_000212</name>
</gene>
<dbReference type="PANTHER" id="PTHR22789:SF0">
    <property type="entry name" value="3-OXO-TETRONATE 4-PHOSPHATE DECARBOXYLASE-RELATED"/>
    <property type="match status" value="1"/>
</dbReference>
<reference evidence="4" key="1">
    <citation type="submission" date="2020-08" db="EMBL/GenBank/DDBJ databases">
        <title>Sequencing the genomes of 1000 actinobacteria strains.</title>
        <authorList>
            <person name="Klenk H.-P."/>
        </authorList>
    </citation>
    <scope>NUCLEOTIDE SEQUENCE [LARGE SCALE GENOMIC DNA]</scope>
    <source>
        <strain evidence="4">DSM 27064</strain>
    </source>
</reference>
<dbReference type="GO" id="GO:0046872">
    <property type="term" value="F:metal ion binding"/>
    <property type="evidence" value="ECO:0007669"/>
    <property type="project" value="UniProtKB-KW"/>
</dbReference>
<sequence>MDEIIEQLSAVGADAVRSSLVLASGGNLSARLSAETFVITAAGTWLDRLQPQDFTVMNLTGAVLQGPRPSSEWKLHQRAYLSRPDANCVIHMHPQHATLLATLGQEIRLFTLDHAAYVESIGITEFYPNGSDELADTAAHELASHNCVVMKHHGCSVVADTIEMAYRRVLNLESAAQYSFKALQLGDQHTRFTAASWHA</sequence>